<reference evidence="2 3" key="1">
    <citation type="journal article" date="2006" name="Int. J. Syst. Evol. Microbiol.">
        <title>Myroides pelagicus sp. nov., isolated from seawater in Thailand.</title>
        <authorList>
            <person name="Yoon J."/>
            <person name="Maneerat S."/>
            <person name="Kawai F."/>
            <person name="Yokota A."/>
        </authorList>
    </citation>
    <scope>NUCLEOTIDE SEQUENCE [LARGE SCALE GENOMIC DNA]</scope>
    <source>
        <strain evidence="2 3">SM1T</strain>
    </source>
</reference>
<dbReference type="Proteomes" id="UP000488936">
    <property type="component" value="Unassembled WGS sequence"/>
</dbReference>
<evidence type="ECO:0000259" key="1">
    <source>
        <dbReference type="Pfam" id="PF01863"/>
    </source>
</evidence>
<dbReference type="OrthoDB" id="9811177at2"/>
<comment type="caution">
    <text evidence="2">The sequence shown here is derived from an EMBL/GenBank/DDBJ whole genome shotgun (WGS) entry which is preliminary data.</text>
</comment>
<dbReference type="InterPro" id="IPR053136">
    <property type="entry name" value="UTP_pyrophosphatase-like"/>
</dbReference>
<protein>
    <submittedName>
        <fullName evidence="2">DUF45 domain-containing protein</fullName>
    </submittedName>
</protein>
<dbReference type="CDD" id="cd07344">
    <property type="entry name" value="M48_yhfN_like"/>
    <property type="match status" value="1"/>
</dbReference>
<dbReference type="RefSeq" id="WP_155035715.1">
    <property type="nucleotide sequence ID" value="NZ_JBHTIG010000014.1"/>
</dbReference>
<dbReference type="InterPro" id="IPR002725">
    <property type="entry name" value="YgjP-like_metallopeptidase"/>
</dbReference>
<feature type="domain" description="YgjP-like metallopeptidase" evidence="1">
    <location>
        <begin position="21"/>
        <end position="229"/>
    </location>
</feature>
<dbReference type="Gene3D" id="3.30.2010.10">
    <property type="entry name" value="Metalloproteases ('zincins'), catalytic domain"/>
    <property type="match status" value="1"/>
</dbReference>
<gene>
    <name evidence="2" type="ORF">GJV77_07285</name>
</gene>
<dbReference type="Pfam" id="PF01863">
    <property type="entry name" value="YgjP-like"/>
    <property type="match status" value="1"/>
</dbReference>
<organism evidence="2 3">
    <name type="scientific">Myroides pelagicus</name>
    <dbReference type="NCBI Taxonomy" id="270914"/>
    <lineage>
        <taxon>Bacteria</taxon>
        <taxon>Pseudomonadati</taxon>
        <taxon>Bacteroidota</taxon>
        <taxon>Flavobacteriia</taxon>
        <taxon>Flavobacteriales</taxon>
        <taxon>Flavobacteriaceae</taxon>
        <taxon>Myroides</taxon>
    </lineage>
</organism>
<keyword evidence="3" id="KW-1185">Reference proteome</keyword>
<evidence type="ECO:0000313" key="3">
    <source>
        <dbReference type="Proteomes" id="UP000488936"/>
    </source>
</evidence>
<dbReference type="EMBL" id="WMJY01000013">
    <property type="protein sequence ID" value="MTH29719.1"/>
    <property type="molecule type" value="Genomic_DNA"/>
</dbReference>
<accession>A0A7K1GMG3</accession>
<dbReference type="PANTHER" id="PTHR30399">
    <property type="entry name" value="UNCHARACTERIZED PROTEIN YGJP"/>
    <property type="match status" value="1"/>
</dbReference>
<dbReference type="PANTHER" id="PTHR30399:SF1">
    <property type="entry name" value="UTP PYROPHOSPHATASE"/>
    <property type="match status" value="1"/>
</dbReference>
<sequence length="231" mass="27321">MFYVEYGEQQIFFDLEFRERKTVAIEVNPDATVVVKAPLGTSIEAVRAVVEKRSRWIVKNQAYFEQFLPQTPPREYVIGETHLYLGRKYQLKFVVQEKEEVKIIGGHLVVYGREQSSAYIKAALGAWYYKRALKKLDEAYKQVYPLFKSYGIGQPSVKLMRMKNRWGSCTVTDIIRLNPELIKVSMKCIEYVLIHELCHLIEKNHSRRFYELMSVIMPDWQRWKLKLEKSL</sequence>
<proteinExistence type="predicted"/>
<dbReference type="AlphaFoldDB" id="A0A7K1GMG3"/>
<name>A0A7K1GMG3_9FLAO</name>
<evidence type="ECO:0000313" key="2">
    <source>
        <dbReference type="EMBL" id="MTH29719.1"/>
    </source>
</evidence>